<keyword evidence="8" id="KW-0732">Signal</keyword>
<evidence type="ECO:0000259" key="9">
    <source>
        <dbReference type="PROSITE" id="PS52035"/>
    </source>
</evidence>
<dbReference type="Proteomes" id="UP000669179">
    <property type="component" value="Unassembled WGS sequence"/>
</dbReference>
<accession>A0A939PBT4</accession>
<dbReference type="PANTHER" id="PTHR11705:SF143">
    <property type="entry name" value="SLL0236 PROTEIN"/>
    <property type="match status" value="1"/>
</dbReference>
<comment type="caution">
    <text evidence="10">The sequence shown here is derived from an EMBL/GenBank/DDBJ whole genome shotgun (WGS) entry which is preliminary data.</text>
</comment>
<dbReference type="RefSeq" id="WP_208254309.1">
    <property type="nucleotide sequence ID" value="NZ_JAGEOJ010000002.1"/>
</dbReference>
<feature type="active site" description="Proton donor/acceptor" evidence="7">
    <location>
        <position position="389"/>
    </location>
</feature>
<evidence type="ECO:0000256" key="6">
    <source>
        <dbReference type="ARBA" id="ARBA00023049"/>
    </source>
</evidence>
<protein>
    <submittedName>
        <fullName evidence="10">Zinc carboxypeptidase</fullName>
    </submittedName>
</protein>
<comment type="cofactor">
    <cofactor evidence="1">
        <name>Zn(2+)</name>
        <dbReference type="ChEBI" id="CHEBI:29105"/>
    </cofactor>
</comment>
<dbReference type="InterPro" id="IPR006311">
    <property type="entry name" value="TAT_signal"/>
</dbReference>
<evidence type="ECO:0000256" key="8">
    <source>
        <dbReference type="SAM" id="SignalP"/>
    </source>
</evidence>
<reference evidence="10" key="1">
    <citation type="submission" date="2021-03" db="EMBL/GenBank/DDBJ databases">
        <authorList>
            <person name="Kanchanasin P."/>
            <person name="Saeng-In P."/>
            <person name="Phongsopitanun W."/>
            <person name="Yuki M."/>
            <person name="Kudo T."/>
            <person name="Ohkuma M."/>
            <person name="Tanasupawat S."/>
        </authorList>
    </citation>
    <scope>NUCLEOTIDE SEQUENCE</scope>
    <source>
        <strain evidence="10">GKU 128</strain>
    </source>
</reference>
<evidence type="ECO:0000256" key="1">
    <source>
        <dbReference type="ARBA" id="ARBA00001947"/>
    </source>
</evidence>
<feature type="signal peptide" evidence="8">
    <location>
        <begin position="1"/>
        <end position="33"/>
    </location>
</feature>
<name>A0A939PBT4_9ACTN</name>
<evidence type="ECO:0000256" key="4">
    <source>
        <dbReference type="ARBA" id="ARBA00022801"/>
    </source>
</evidence>
<proteinExistence type="inferred from homology"/>
<dbReference type="InterPro" id="IPR033810">
    <property type="entry name" value="Carboxypeptidase_T"/>
</dbReference>
<dbReference type="GO" id="GO:0006508">
    <property type="term" value="P:proteolysis"/>
    <property type="evidence" value="ECO:0007669"/>
    <property type="project" value="UniProtKB-KW"/>
</dbReference>
<dbReference type="PROSITE" id="PS52035">
    <property type="entry name" value="PEPTIDASE_M14"/>
    <property type="match status" value="1"/>
</dbReference>
<keyword evidence="6" id="KW-0482">Metalloprotease</keyword>
<dbReference type="PROSITE" id="PS51318">
    <property type="entry name" value="TAT"/>
    <property type="match status" value="1"/>
</dbReference>
<keyword evidence="10" id="KW-0121">Carboxypeptidase</keyword>
<dbReference type="GO" id="GO:0008270">
    <property type="term" value="F:zinc ion binding"/>
    <property type="evidence" value="ECO:0007669"/>
    <property type="project" value="InterPro"/>
</dbReference>
<dbReference type="Pfam" id="PF00246">
    <property type="entry name" value="Peptidase_M14"/>
    <property type="match status" value="1"/>
</dbReference>
<evidence type="ECO:0000256" key="3">
    <source>
        <dbReference type="ARBA" id="ARBA00022670"/>
    </source>
</evidence>
<evidence type="ECO:0000256" key="2">
    <source>
        <dbReference type="ARBA" id="ARBA00005988"/>
    </source>
</evidence>
<dbReference type="AlphaFoldDB" id="A0A939PBT4"/>
<dbReference type="PANTHER" id="PTHR11705">
    <property type="entry name" value="PROTEASE FAMILY M14 CARBOXYPEPTIDASE A,B"/>
    <property type="match status" value="1"/>
</dbReference>
<gene>
    <name evidence="10" type="ORF">J4573_06480</name>
</gene>
<feature type="domain" description="Peptidase M14" evidence="9">
    <location>
        <begin position="120"/>
        <end position="440"/>
    </location>
</feature>
<dbReference type="Gene3D" id="3.40.630.10">
    <property type="entry name" value="Zn peptidases"/>
    <property type="match status" value="1"/>
</dbReference>
<dbReference type="SMART" id="SM00631">
    <property type="entry name" value="Zn_pept"/>
    <property type="match status" value="1"/>
</dbReference>
<evidence type="ECO:0000256" key="5">
    <source>
        <dbReference type="ARBA" id="ARBA00022833"/>
    </source>
</evidence>
<keyword evidence="3" id="KW-0645">Protease</keyword>
<keyword evidence="4" id="KW-0378">Hydrolase</keyword>
<evidence type="ECO:0000256" key="7">
    <source>
        <dbReference type="PROSITE-ProRule" id="PRU01379"/>
    </source>
</evidence>
<dbReference type="EMBL" id="JAGEOJ010000002">
    <property type="protein sequence ID" value="MBO2446729.1"/>
    <property type="molecule type" value="Genomic_DNA"/>
</dbReference>
<sequence length="552" mass="59083">MRFLPASRRRAVVACGAALALAGGLAAPAPALAQTAPASSSEQLVRVNAPDTAARQRLASLGLDLTEASGTGWADVLLHGSGDAARLRKAGFTWNVRNTAASKAAEAAAVSTPLPSGRTAYRTLDDYEADLSKLARTYPSKVRRITLPYRTLEGRTVHGIEIGHHVGAGDGRPVFVMMGLHHSREWPSGEMTMEFGYDLLKHDGRDRGITRLLDQARVILVPVVNPDGFNQSRSGPLENKRKNCRIVDGQDAPPPLCSQPENAQLGVDINRNYGFGWGGTGSSANKTASDYHGAGPFSEPEIRNIRDLVTGRQVTTLITNHTYGGTILRPYFTKAEGDTPDETAYKALSDKMAAQNGYTGMKSGDDYETTGETNDWSYYATRGLGYTFEFGKDGFHPDFASVAGEYYGTGPYEGKGSRGAFLLALENAVDRSAHSVIQGRAPVGATLRIAKKFTLWTSPWTKADGTTGAPLPVPTALSSTMVVGPGGRFTWDVNPSIRPQSPFTATGESPVTGLIRESWTLTCTPRGHHGGTTVKVTVDRGQTAKVDLGRCR</sequence>
<dbReference type="InterPro" id="IPR000834">
    <property type="entry name" value="Peptidase_M14"/>
</dbReference>
<organism evidence="10 11">
    <name type="scientific">Actinomadura barringtoniae</name>
    <dbReference type="NCBI Taxonomy" id="1427535"/>
    <lineage>
        <taxon>Bacteria</taxon>
        <taxon>Bacillati</taxon>
        <taxon>Actinomycetota</taxon>
        <taxon>Actinomycetes</taxon>
        <taxon>Streptosporangiales</taxon>
        <taxon>Thermomonosporaceae</taxon>
        <taxon>Actinomadura</taxon>
    </lineage>
</organism>
<evidence type="ECO:0000313" key="10">
    <source>
        <dbReference type="EMBL" id="MBO2446729.1"/>
    </source>
</evidence>
<feature type="chain" id="PRO_5036791851" evidence="8">
    <location>
        <begin position="34"/>
        <end position="552"/>
    </location>
</feature>
<dbReference type="CDD" id="cd03859">
    <property type="entry name" value="M14_CPT"/>
    <property type="match status" value="1"/>
</dbReference>
<keyword evidence="5" id="KW-0862">Zinc</keyword>
<comment type="similarity">
    <text evidence="2 7">Belongs to the peptidase M14 family.</text>
</comment>
<keyword evidence="11" id="KW-1185">Reference proteome</keyword>
<evidence type="ECO:0000313" key="11">
    <source>
        <dbReference type="Proteomes" id="UP000669179"/>
    </source>
</evidence>
<dbReference type="GO" id="GO:0005615">
    <property type="term" value="C:extracellular space"/>
    <property type="evidence" value="ECO:0007669"/>
    <property type="project" value="TreeGrafter"/>
</dbReference>
<dbReference type="GO" id="GO:0004181">
    <property type="term" value="F:metallocarboxypeptidase activity"/>
    <property type="evidence" value="ECO:0007669"/>
    <property type="project" value="InterPro"/>
</dbReference>
<dbReference type="SUPFAM" id="SSF53187">
    <property type="entry name" value="Zn-dependent exopeptidases"/>
    <property type="match status" value="1"/>
</dbReference>